<keyword evidence="1" id="KW-0645">Protease</keyword>
<proteinExistence type="predicted"/>
<dbReference type="EMBL" id="SUME01000001">
    <property type="protein sequence ID" value="TJZ62895.1"/>
    <property type="molecule type" value="Genomic_DNA"/>
</dbReference>
<accession>A0A4U0P649</accession>
<dbReference type="InterPro" id="IPR008969">
    <property type="entry name" value="CarboxyPept-like_regulatory"/>
</dbReference>
<keyword evidence="2" id="KW-1185">Reference proteome</keyword>
<comment type="caution">
    <text evidence="1">The sequence shown here is derived from an EMBL/GenBank/DDBJ whole genome shotgun (WGS) entry which is preliminary data.</text>
</comment>
<dbReference type="AlphaFoldDB" id="A0A4U0P649"/>
<keyword evidence="1" id="KW-0121">Carboxypeptidase</keyword>
<evidence type="ECO:0000313" key="2">
    <source>
        <dbReference type="Proteomes" id="UP000306808"/>
    </source>
</evidence>
<gene>
    <name evidence="1" type="ORF">FAZ15_00890</name>
</gene>
<organism evidence="1 2">
    <name type="scientific">Sphingobacterium olei</name>
    <dbReference type="NCBI Taxonomy" id="2571155"/>
    <lineage>
        <taxon>Bacteria</taxon>
        <taxon>Pseudomonadati</taxon>
        <taxon>Bacteroidota</taxon>
        <taxon>Sphingobacteriia</taxon>
        <taxon>Sphingobacteriales</taxon>
        <taxon>Sphingobacteriaceae</taxon>
        <taxon>Sphingobacterium</taxon>
    </lineage>
</organism>
<reference evidence="1 2" key="1">
    <citation type="submission" date="2019-04" db="EMBL/GenBank/DDBJ databases">
        <title>Sphingobacterium olei sp. nov., isolated from oil-contaminated soil.</title>
        <authorList>
            <person name="Liu B."/>
        </authorList>
    </citation>
    <scope>NUCLEOTIDE SEQUENCE [LARGE SCALE GENOMIC DNA]</scope>
    <source>
        <strain evidence="1 2">HAL-9</strain>
    </source>
</reference>
<dbReference type="GO" id="GO:0004180">
    <property type="term" value="F:carboxypeptidase activity"/>
    <property type="evidence" value="ECO:0007669"/>
    <property type="project" value="UniProtKB-KW"/>
</dbReference>
<dbReference type="Proteomes" id="UP000306808">
    <property type="component" value="Unassembled WGS sequence"/>
</dbReference>
<name>A0A4U0P649_9SPHI</name>
<dbReference type="RefSeq" id="WP_136899213.1">
    <property type="nucleotide sequence ID" value="NZ_SUME01000001.1"/>
</dbReference>
<evidence type="ECO:0000313" key="1">
    <source>
        <dbReference type="EMBL" id="TJZ62895.1"/>
    </source>
</evidence>
<dbReference type="OrthoDB" id="939978at2"/>
<dbReference type="SUPFAM" id="SSF49464">
    <property type="entry name" value="Carboxypeptidase regulatory domain-like"/>
    <property type="match status" value="1"/>
</dbReference>
<protein>
    <submittedName>
        <fullName evidence="1">Carboxypeptidase regulatory-like domain-containing protein</fullName>
    </submittedName>
</protein>
<keyword evidence="1" id="KW-0378">Hydrolase</keyword>
<sequence>MKKYLLGIVLLNMACSGDTVADKFGVVSGKTLDGSGKPLAGVTILIDNSIFFNSHLSTRSDVNGSYMVTVPTGAWYAFAQLKVIYNNLEYQLYLHPDNPSGFGGEGAIRNFSWKLTGEKPAPLSGYYGGLVTIDNFPGVYLENDLIEFHFTAEGNLVDGSPGQVLTRKTSDGNQIQDIPIGRYTVTAHYKTEKLKLRRWNSDDVFQESLTFDFQPQIAGQCDNCFKLEYNK</sequence>